<dbReference type="EMBL" id="AP028127">
    <property type="protein sequence ID" value="BEH91909.1"/>
    <property type="molecule type" value="Genomic_DNA"/>
</dbReference>
<accession>A0ABM8IR59</accession>
<dbReference type="InterPro" id="IPR000878">
    <property type="entry name" value="4pyrrol_Mease"/>
</dbReference>
<dbReference type="InterPro" id="IPR014777">
    <property type="entry name" value="4pyrrole_Mease_sub1"/>
</dbReference>
<evidence type="ECO:0000313" key="3">
    <source>
        <dbReference type="Proteomes" id="UP001432099"/>
    </source>
</evidence>
<dbReference type="RefSeq" id="WP_161832218.1">
    <property type="nucleotide sequence ID" value="NZ_AP028127.1"/>
</dbReference>
<feature type="domain" description="Tetrapyrrole methylase" evidence="1">
    <location>
        <begin position="1"/>
        <end position="198"/>
    </location>
</feature>
<sequence>MIYIVGLGAGDDSQLTRGVVAKLTSGLPLFLRTAEHPMINFLEENQIAYRAFDDVYMKHETFEAVYEEIIETIKEEAKKGDLIYATPGHPCVAEYAVKRLVDEADAVVLGGQSFLDPMFAALAIDPIEGLQVMDALDFDYEAIAPKQHLIIPQVFDQLTASNLKLDLMEVYDDEYEVCIVKAAGSSLQELKWVKLYELDHNFKLDNLTTIYVPPKKEN</sequence>
<evidence type="ECO:0000259" key="1">
    <source>
        <dbReference type="Pfam" id="PF00590"/>
    </source>
</evidence>
<evidence type="ECO:0000313" key="2">
    <source>
        <dbReference type="EMBL" id="BEH91909.1"/>
    </source>
</evidence>
<name>A0ABM8IR59_9FIRM</name>
<proteinExistence type="predicted"/>
<keyword evidence="3" id="KW-1185">Reference proteome</keyword>
<protein>
    <recommendedName>
        <fullName evidence="1">Tetrapyrrole methylase domain-containing protein</fullName>
    </recommendedName>
</protein>
<dbReference type="InterPro" id="IPR035996">
    <property type="entry name" value="4pyrrol_Methylase_sf"/>
</dbReference>
<dbReference type="Proteomes" id="UP001432099">
    <property type="component" value="Chromosome"/>
</dbReference>
<dbReference type="CDD" id="cd11723">
    <property type="entry name" value="YabN_N_like"/>
    <property type="match status" value="1"/>
</dbReference>
<dbReference type="InterPro" id="IPR035013">
    <property type="entry name" value="YabN_N"/>
</dbReference>
<dbReference type="SUPFAM" id="SSF53790">
    <property type="entry name" value="Tetrapyrrole methylase"/>
    <property type="match status" value="1"/>
</dbReference>
<reference evidence="2" key="1">
    <citation type="journal article" date="2024" name="Int. J. Syst. Evol. Microbiol.">
        <title>Turicibacter faecis sp. nov., isolated from faeces of heart failure mouse model.</title>
        <authorList>
            <person name="Imamura Y."/>
            <person name="Motooka D."/>
            <person name="Nakajima Y."/>
            <person name="Ito S."/>
            <person name="Kitakaze M."/>
            <person name="Iida T."/>
            <person name="Nakamura S."/>
        </authorList>
    </citation>
    <scope>NUCLEOTIDE SEQUENCE</scope>
    <source>
        <strain evidence="2">TC023</strain>
    </source>
</reference>
<organism evidence="2 3">
    <name type="scientific">Turicibacter faecis</name>
    <dbReference type="NCBI Taxonomy" id="2963365"/>
    <lineage>
        <taxon>Bacteria</taxon>
        <taxon>Bacillati</taxon>
        <taxon>Bacillota</taxon>
        <taxon>Erysipelotrichia</taxon>
        <taxon>Erysipelotrichales</taxon>
        <taxon>Turicibacteraceae</taxon>
        <taxon>Turicibacter</taxon>
    </lineage>
</organism>
<dbReference type="Pfam" id="PF00590">
    <property type="entry name" value="TP_methylase"/>
    <property type="match status" value="1"/>
</dbReference>
<gene>
    <name evidence="2" type="ORF">T23_20110</name>
</gene>
<dbReference type="Gene3D" id="3.40.1010.10">
    <property type="entry name" value="Cobalt-precorrin-4 Transmethylase, Domain 1"/>
    <property type="match status" value="1"/>
</dbReference>